<keyword evidence="2" id="KW-1185">Reference proteome</keyword>
<name>A0A0C3PF27_PISTI</name>
<dbReference type="STRING" id="870435.A0A0C3PF27"/>
<dbReference type="OrthoDB" id="3365698at2759"/>
<proteinExistence type="predicted"/>
<dbReference type="EMBL" id="KN831963">
    <property type="protein sequence ID" value="KIO06509.1"/>
    <property type="molecule type" value="Genomic_DNA"/>
</dbReference>
<dbReference type="Proteomes" id="UP000054217">
    <property type="component" value="Unassembled WGS sequence"/>
</dbReference>
<organism evidence="1 2">
    <name type="scientific">Pisolithus tinctorius Marx 270</name>
    <dbReference type="NCBI Taxonomy" id="870435"/>
    <lineage>
        <taxon>Eukaryota</taxon>
        <taxon>Fungi</taxon>
        <taxon>Dikarya</taxon>
        <taxon>Basidiomycota</taxon>
        <taxon>Agaricomycotina</taxon>
        <taxon>Agaricomycetes</taxon>
        <taxon>Agaricomycetidae</taxon>
        <taxon>Boletales</taxon>
        <taxon>Sclerodermatineae</taxon>
        <taxon>Pisolithaceae</taxon>
        <taxon>Pisolithus</taxon>
    </lineage>
</organism>
<evidence type="ECO:0000313" key="2">
    <source>
        <dbReference type="Proteomes" id="UP000054217"/>
    </source>
</evidence>
<protein>
    <submittedName>
        <fullName evidence="1">Uncharacterized protein</fullName>
    </submittedName>
</protein>
<dbReference type="InParanoid" id="A0A0C3PF27"/>
<dbReference type="AlphaFoldDB" id="A0A0C3PF27"/>
<dbReference type="HOGENOM" id="CLU_1107486_0_0_1"/>
<reference evidence="1 2" key="1">
    <citation type="submission" date="2014-04" db="EMBL/GenBank/DDBJ databases">
        <authorList>
            <consortium name="DOE Joint Genome Institute"/>
            <person name="Kuo A."/>
            <person name="Kohler A."/>
            <person name="Costa M.D."/>
            <person name="Nagy L.G."/>
            <person name="Floudas D."/>
            <person name="Copeland A."/>
            <person name="Barry K.W."/>
            <person name="Cichocki N."/>
            <person name="Veneault-Fourrey C."/>
            <person name="LaButti K."/>
            <person name="Lindquist E.A."/>
            <person name="Lipzen A."/>
            <person name="Lundell T."/>
            <person name="Morin E."/>
            <person name="Murat C."/>
            <person name="Sun H."/>
            <person name="Tunlid A."/>
            <person name="Henrissat B."/>
            <person name="Grigoriev I.V."/>
            <person name="Hibbett D.S."/>
            <person name="Martin F."/>
            <person name="Nordberg H.P."/>
            <person name="Cantor M.N."/>
            <person name="Hua S.X."/>
        </authorList>
    </citation>
    <scope>NUCLEOTIDE SEQUENCE [LARGE SCALE GENOMIC DNA]</scope>
    <source>
        <strain evidence="1 2">Marx 270</strain>
    </source>
</reference>
<accession>A0A0C3PF27</accession>
<reference evidence="2" key="2">
    <citation type="submission" date="2015-01" db="EMBL/GenBank/DDBJ databases">
        <title>Evolutionary Origins and Diversification of the Mycorrhizal Mutualists.</title>
        <authorList>
            <consortium name="DOE Joint Genome Institute"/>
            <consortium name="Mycorrhizal Genomics Consortium"/>
            <person name="Kohler A."/>
            <person name="Kuo A."/>
            <person name="Nagy L.G."/>
            <person name="Floudas D."/>
            <person name="Copeland A."/>
            <person name="Barry K.W."/>
            <person name="Cichocki N."/>
            <person name="Veneault-Fourrey C."/>
            <person name="LaButti K."/>
            <person name="Lindquist E.A."/>
            <person name="Lipzen A."/>
            <person name="Lundell T."/>
            <person name="Morin E."/>
            <person name="Murat C."/>
            <person name="Riley R."/>
            <person name="Ohm R."/>
            <person name="Sun H."/>
            <person name="Tunlid A."/>
            <person name="Henrissat B."/>
            <person name="Grigoriev I.V."/>
            <person name="Hibbett D.S."/>
            <person name="Martin F."/>
        </authorList>
    </citation>
    <scope>NUCLEOTIDE SEQUENCE [LARGE SCALE GENOMIC DNA]</scope>
    <source>
        <strain evidence="2">Marx 270</strain>
    </source>
</reference>
<sequence length="251" mass="28349">MRHALGWTGWKGPKVDRKNIDVLVKKRPPANNLLPVELLPQRTFQSLPTLGVWKKFQELAHRSKTFVNGVTALKECGLPRSGNLIQRLNVLGPSADRWQRLHIQDAEPRILHAFEDLTFHSLKHVLVYPIPEVPAYPRFLLPNKATALRNLELKDSFPTPKFATAMTLTTLEPKLRCGRGQTTKSTFIPTQSTMILLLSGLSTGWALLPDSIHIPLREVFKLAVDNPKPVMEAIVVPKFMRLECSYPEGSR</sequence>
<evidence type="ECO:0000313" key="1">
    <source>
        <dbReference type="EMBL" id="KIO06509.1"/>
    </source>
</evidence>
<gene>
    <name evidence="1" type="ORF">M404DRAFT_24722</name>
</gene>